<sequence>MEKITKEKVQGWIKSSVKSMLAEEDGAVYFYDIKGGISLMFAWIDGETESENKFCHRKYTIEASVRKTGSSSFAEDWTYIGEGTTLQNSDENNCFATVADCLINIVALYLKPEIYYILSNNEQIELLSEMQKANFYFNYFEEPAADLRQAYQETKNEDELKGIVHRIEAQCIAFAEFLGNQSEELQSMINIDDLSLEIKEALLKDLN</sequence>
<reference evidence="1 2" key="1">
    <citation type="submission" date="2018-08" db="EMBL/GenBank/DDBJ databases">
        <title>A genome reference for cultivated species of the human gut microbiota.</title>
        <authorList>
            <person name="Zou Y."/>
            <person name="Xue W."/>
            <person name="Luo G."/>
        </authorList>
    </citation>
    <scope>NUCLEOTIDE SEQUENCE [LARGE SCALE GENOMIC DNA]</scope>
    <source>
        <strain evidence="1 2">AM18-6</strain>
    </source>
</reference>
<name>A0A396C1I1_BACFG</name>
<accession>A0A396C1I1</accession>
<evidence type="ECO:0000313" key="2">
    <source>
        <dbReference type="Proteomes" id="UP000266644"/>
    </source>
</evidence>
<comment type="caution">
    <text evidence="1">The sequence shown here is derived from an EMBL/GenBank/DDBJ whole genome shotgun (WGS) entry which is preliminary data.</text>
</comment>
<dbReference type="AlphaFoldDB" id="A0A396C1I1"/>
<proteinExistence type="predicted"/>
<organism evidence="1 2">
    <name type="scientific">Bacteroides fragilis</name>
    <dbReference type="NCBI Taxonomy" id="817"/>
    <lineage>
        <taxon>Bacteria</taxon>
        <taxon>Pseudomonadati</taxon>
        <taxon>Bacteroidota</taxon>
        <taxon>Bacteroidia</taxon>
        <taxon>Bacteroidales</taxon>
        <taxon>Bacteroidaceae</taxon>
        <taxon>Bacteroides</taxon>
    </lineage>
</organism>
<dbReference type="EMBL" id="QRJE01000008">
    <property type="protein sequence ID" value="RHH14438.1"/>
    <property type="molecule type" value="Genomic_DNA"/>
</dbReference>
<dbReference type="Proteomes" id="UP000266644">
    <property type="component" value="Unassembled WGS sequence"/>
</dbReference>
<gene>
    <name evidence="1" type="ORF">DW228_06450</name>
</gene>
<protein>
    <submittedName>
        <fullName evidence="1">Uncharacterized protein</fullName>
    </submittedName>
</protein>
<dbReference type="RefSeq" id="WP_122330086.1">
    <property type="nucleotide sequence ID" value="NZ_JAQDYY010000001.1"/>
</dbReference>
<evidence type="ECO:0000313" key="1">
    <source>
        <dbReference type="EMBL" id="RHH14438.1"/>
    </source>
</evidence>